<name>A0A368W3X2_9BACL</name>
<dbReference type="Gene3D" id="1.10.10.60">
    <property type="entry name" value="Homeodomain-like"/>
    <property type="match status" value="2"/>
</dbReference>
<dbReference type="InterPro" id="IPR003313">
    <property type="entry name" value="AraC-bd"/>
</dbReference>
<dbReference type="InterPro" id="IPR018060">
    <property type="entry name" value="HTH_AraC"/>
</dbReference>
<dbReference type="Proteomes" id="UP000252415">
    <property type="component" value="Unassembled WGS sequence"/>
</dbReference>
<dbReference type="AlphaFoldDB" id="A0A368W3X2"/>
<sequence length="280" mass="32394">MMPMFETKVRLLMMPPEQFVPFYIESIGYNPFQETVIRRDGYPFHHWLQTVSGEGKIIIEGSAFSLPPNHGIMLPPNVPHQYYCLGDSWSTYYLMIDGPQISPFMSILDIQFSTVYSWPEGTEPENLIGQMLESSLLSQDVTGLDNSIDVYRFLVQLKKHGTTVNTSTTQSLAVRLQPLVKYLDIEYRNPDLGMTEMSDRLNISPRHLNSLFKETFGYTPYQYLINLRIQKSKEMLTSERKTPIQHIAASSGFRDASHFIATFRKLEHMTPDQYRQTFVK</sequence>
<dbReference type="InterPro" id="IPR014710">
    <property type="entry name" value="RmlC-like_jellyroll"/>
</dbReference>
<keyword evidence="2 5" id="KW-0238">DNA-binding</keyword>
<protein>
    <submittedName>
        <fullName evidence="5">AraC-like DNA-binding protein</fullName>
    </submittedName>
</protein>
<dbReference type="PANTHER" id="PTHR43280">
    <property type="entry name" value="ARAC-FAMILY TRANSCRIPTIONAL REGULATOR"/>
    <property type="match status" value="1"/>
</dbReference>
<dbReference type="GO" id="GO:0043565">
    <property type="term" value="F:sequence-specific DNA binding"/>
    <property type="evidence" value="ECO:0007669"/>
    <property type="project" value="InterPro"/>
</dbReference>
<comment type="caution">
    <text evidence="5">The sequence shown here is derived from an EMBL/GenBank/DDBJ whole genome shotgun (WGS) entry which is preliminary data.</text>
</comment>
<reference evidence="5 6" key="1">
    <citation type="submission" date="2018-07" db="EMBL/GenBank/DDBJ databases">
        <title>Genomic Encyclopedia of Type Strains, Phase III (KMG-III): the genomes of soil and plant-associated and newly described type strains.</title>
        <authorList>
            <person name="Whitman W."/>
        </authorList>
    </citation>
    <scope>NUCLEOTIDE SEQUENCE [LARGE SCALE GENOMIC DNA]</scope>
    <source>
        <strain evidence="5 6">CECT 7506</strain>
    </source>
</reference>
<dbReference type="InterPro" id="IPR037923">
    <property type="entry name" value="HTH-like"/>
</dbReference>
<dbReference type="PANTHER" id="PTHR43280:SF2">
    <property type="entry name" value="HTH-TYPE TRANSCRIPTIONAL REGULATOR EXSA"/>
    <property type="match status" value="1"/>
</dbReference>
<dbReference type="GO" id="GO:0003700">
    <property type="term" value="F:DNA-binding transcription factor activity"/>
    <property type="evidence" value="ECO:0007669"/>
    <property type="project" value="InterPro"/>
</dbReference>
<dbReference type="PROSITE" id="PS01124">
    <property type="entry name" value="HTH_ARAC_FAMILY_2"/>
    <property type="match status" value="1"/>
</dbReference>
<dbReference type="SUPFAM" id="SSF46689">
    <property type="entry name" value="Homeodomain-like"/>
    <property type="match status" value="2"/>
</dbReference>
<proteinExistence type="predicted"/>
<organism evidence="5 6">
    <name type="scientific">Paenibacillus prosopidis</name>
    <dbReference type="NCBI Taxonomy" id="630520"/>
    <lineage>
        <taxon>Bacteria</taxon>
        <taxon>Bacillati</taxon>
        <taxon>Bacillota</taxon>
        <taxon>Bacilli</taxon>
        <taxon>Bacillales</taxon>
        <taxon>Paenibacillaceae</taxon>
        <taxon>Paenibacillus</taxon>
    </lineage>
</organism>
<feature type="domain" description="HTH araC/xylS-type" evidence="4">
    <location>
        <begin position="177"/>
        <end position="277"/>
    </location>
</feature>
<dbReference type="Pfam" id="PF02311">
    <property type="entry name" value="AraC_binding"/>
    <property type="match status" value="1"/>
</dbReference>
<dbReference type="SUPFAM" id="SSF51215">
    <property type="entry name" value="Regulatory protein AraC"/>
    <property type="match status" value="1"/>
</dbReference>
<dbReference type="Gene3D" id="2.60.120.10">
    <property type="entry name" value="Jelly Rolls"/>
    <property type="match status" value="1"/>
</dbReference>
<keyword evidence="1" id="KW-0805">Transcription regulation</keyword>
<evidence type="ECO:0000313" key="5">
    <source>
        <dbReference type="EMBL" id="RCW49609.1"/>
    </source>
</evidence>
<dbReference type="EMBL" id="QPJD01000004">
    <property type="protein sequence ID" value="RCW49609.1"/>
    <property type="molecule type" value="Genomic_DNA"/>
</dbReference>
<dbReference type="SMART" id="SM00342">
    <property type="entry name" value="HTH_ARAC"/>
    <property type="match status" value="1"/>
</dbReference>
<evidence type="ECO:0000313" key="6">
    <source>
        <dbReference type="Proteomes" id="UP000252415"/>
    </source>
</evidence>
<evidence type="ECO:0000256" key="3">
    <source>
        <dbReference type="ARBA" id="ARBA00023163"/>
    </source>
</evidence>
<keyword evidence="6" id="KW-1185">Reference proteome</keyword>
<evidence type="ECO:0000256" key="2">
    <source>
        <dbReference type="ARBA" id="ARBA00023125"/>
    </source>
</evidence>
<evidence type="ECO:0000259" key="4">
    <source>
        <dbReference type="PROSITE" id="PS01124"/>
    </source>
</evidence>
<dbReference type="OrthoDB" id="2371670at2"/>
<evidence type="ECO:0000256" key="1">
    <source>
        <dbReference type="ARBA" id="ARBA00023015"/>
    </source>
</evidence>
<gene>
    <name evidence="5" type="ORF">DFP97_104267</name>
</gene>
<dbReference type="InterPro" id="IPR009057">
    <property type="entry name" value="Homeodomain-like_sf"/>
</dbReference>
<keyword evidence="3" id="KW-0804">Transcription</keyword>
<dbReference type="Pfam" id="PF12833">
    <property type="entry name" value="HTH_18"/>
    <property type="match status" value="1"/>
</dbReference>
<accession>A0A368W3X2</accession>